<comment type="similarity">
    <text evidence="3">Belongs to the formate dehydrogenase gamma subunit family.</text>
</comment>
<keyword evidence="17" id="KW-1185">Reference proteome</keyword>
<evidence type="ECO:0000256" key="3">
    <source>
        <dbReference type="ARBA" id="ARBA00010747"/>
    </source>
</evidence>
<evidence type="ECO:0000313" key="16">
    <source>
        <dbReference type="EMBL" id="BCX87707.1"/>
    </source>
</evidence>
<dbReference type="GO" id="GO:0005886">
    <property type="term" value="C:plasma membrane"/>
    <property type="evidence" value="ECO:0007669"/>
    <property type="project" value="UniProtKB-SubCell"/>
</dbReference>
<dbReference type="AlphaFoldDB" id="A0AAU9C7C8"/>
<evidence type="ECO:0000256" key="8">
    <source>
        <dbReference type="ARBA" id="ARBA00022723"/>
    </source>
</evidence>
<keyword evidence="8" id="KW-0479">Metal-binding</keyword>
<feature type="transmembrane region" description="Helical" evidence="14">
    <location>
        <begin position="80"/>
        <end position="101"/>
    </location>
</feature>
<keyword evidence="4" id="KW-0813">Transport</keyword>
<evidence type="ECO:0000256" key="7">
    <source>
        <dbReference type="ARBA" id="ARBA00022692"/>
    </source>
</evidence>
<accession>A0AAU9C7C8</accession>
<evidence type="ECO:0000256" key="11">
    <source>
        <dbReference type="ARBA" id="ARBA00023004"/>
    </source>
</evidence>
<evidence type="ECO:0000313" key="17">
    <source>
        <dbReference type="Proteomes" id="UP001321450"/>
    </source>
</evidence>
<dbReference type="PANTHER" id="PTHR30074">
    <property type="entry name" value="FORMATE DEHYDROGENASE, NITRATE-INDUCIBLE, CYTOCHROME B556 FDN SUBUNIT"/>
    <property type="match status" value="1"/>
</dbReference>
<protein>
    <submittedName>
        <fullName evidence="16">Formate dehydrogenase subunit gamma</fullName>
    </submittedName>
</protein>
<keyword evidence="6" id="KW-0349">Heme</keyword>
<dbReference type="GO" id="GO:0046872">
    <property type="term" value="F:metal ion binding"/>
    <property type="evidence" value="ECO:0007669"/>
    <property type="project" value="UniProtKB-KW"/>
</dbReference>
<feature type="transmembrane region" description="Helical" evidence="14">
    <location>
        <begin position="226"/>
        <end position="250"/>
    </location>
</feature>
<evidence type="ECO:0000256" key="9">
    <source>
        <dbReference type="ARBA" id="ARBA00022982"/>
    </source>
</evidence>
<dbReference type="InterPro" id="IPR051817">
    <property type="entry name" value="FDH_cytochrome_b556_subunit"/>
</dbReference>
<comment type="cofactor">
    <cofactor evidence="1">
        <name>heme</name>
        <dbReference type="ChEBI" id="CHEBI:30413"/>
    </cofactor>
</comment>
<feature type="transmembrane region" description="Helical" evidence="14">
    <location>
        <begin position="125"/>
        <end position="144"/>
    </location>
</feature>
<sequence length="341" mass="38018">MAAVMSSIRNRRLWQVTGLVLLLLSVGLVAATVDWNNPRAELWRQVREGVEGYSAVRGLESGELIQASGEVWRRWRNGPLSWAGGLVLGGVVLILGLFHLLHGPQRLEKPRTGIRVLRWSLGERVLHWATAVLFILLSLTGLSLLYGRRLLIPLIGHETFAAYLAIAKFTHNLIGPLFVACLIVMGLTWFRDNLWRKIDWDWFKSFGGLFGGGHPHAGRMNAGEKAWFWLLMTVGAVVSVTGLLLDLPLFGLERESLQLSHILHVAAALIVMAASLGHIYIGTLGTEGALEGMISGKVDLSWARQHHDLWLEELQQAGRLPRQGERPEIERPAHFFRPDAD</sequence>
<organism evidence="16 17">
    <name type="scientific">Methylomarinovum tepidoasis</name>
    <dbReference type="NCBI Taxonomy" id="2840183"/>
    <lineage>
        <taxon>Bacteria</taxon>
        <taxon>Pseudomonadati</taxon>
        <taxon>Pseudomonadota</taxon>
        <taxon>Gammaproteobacteria</taxon>
        <taxon>Methylococcales</taxon>
        <taxon>Methylothermaceae</taxon>
        <taxon>Methylomarinovum</taxon>
    </lineage>
</organism>
<dbReference type="PANTHER" id="PTHR30074:SF6">
    <property type="entry name" value="FORMATE DEHYDROGENASE GAMMA SUBUNIT"/>
    <property type="match status" value="1"/>
</dbReference>
<dbReference type="GO" id="GO:0022904">
    <property type="term" value="P:respiratory electron transport chain"/>
    <property type="evidence" value="ECO:0007669"/>
    <property type="project" value="InterPro"/>
</dbReference>
<keyword evidence="10 14" id="KW-1133">Transmembrane helix</keyword>
<name>A0AAU9C7C8_9GAMM</name>
<keyword evidence="12 14" id="KW-0472">Membrane</keyword>
<dbReference type="InterPro" id="IPR006471">
    <property type="entry name" value="Formate_DH_gsu"/>
</dbReference>
<keyword evidence="5" id="KW-1003">Cell membrane</keyword>
<dbReference type="InterPro" id="IPR011577">
    <property type="entry name" value="Cyt_b561_bac/Ni-Hgenase"/>
</dbReference>
<keyword evidence="7 14" id="KW-0812">Transmembrane</keyword>
<dbReference type="GO" id="GO:0008863">
    <property type="term" value="F:formate dehydrogenase (NAD+) activity"/>
    <property type="evidence" value="ECO:0007669"/>
    <property type="project" value="InterPro"/>
</dbReference>
<dbReference type="SUPFAM" id="SSF81342">
    <property type="entry name" value="Transmembrane di-heme cytochromes"/>
    <property type="match status" value="1"/>
</dbReference>
<dbReference type="Gene3D" id="1.20.950.20">
    <property type="entry name" value="Transmembrane di-heme cytochromes, Chain C"/>
    <property type="match status" value="1"/>
</dbReference>
<proteinExistence type="inferred from homology"/>
<evidence type="ECO:0000256" key="5">
    <source>
        <dbReference type="ARBA" id="ARBA00022475"/>
    </source>
</evidence>
<evidence type="ECO:0000256" key="2">
    <source>
        <dbReference type="ARBA" id="ARBA00004651"/>
    </source>
</evidence>
<feature type="compositionally biased region" description="Basic and acidic residues" evidence="13">
    <location>
        <begin position="322"/>
        <end position="341"/>
    </location>
</feature>
<dbReference type="Pfam" id="PF01292">
    <property type="entry name" value="Ni_hydr_CYTB"/>
    <property type="match status" value="1"/>
</dbReference>
<evidence type="ECO:0000259" key="15">
    <source>
        <dbReference type="Pfam" id="PF01292"/>
    </source>
</evidence>
<dbReference type="EMBL" id="AP024718">
    <property type="protein sequence ID" value="BCX87707.1"/>
    <property type="molecule type" value="Genomic_DNA"/>
</dbReference>
<keyword evidence="9" id="KW-0249">Electron transport</keyword>
<dbReference type="KEGG" id="meiy:MIN45_P0074"/>
<evidence type="ECO:0000256" key="1">
    <source>
        <dbReference type="ARBA" id="ARBA00001971"/>
    </source>
</evidence>
<reference evidence="17" key="1">
    <citation type="journal article" date="2024" name="Int. J. Syst. Evol. Microbiol.">
        <title>Methylomarinovum tepidoasis sp. nov., a moderately thermophilic methanotroph of the family Methylothermaceae isolated from a deep-sea hydrothermal field.</title>
        <authorList>
            <person name="Hirayama H."/>
            <person name="Takaki Y."/>
            <person name="Abe M."/>
            <person name="Miyazaki M."/>
            <person name="Uematsu K."/>
            <person name="Matsui Y."/>
            <person name="Takai K."/>
        </authorList>
    </citation>
    <scope>NUCLEOTIDE SEQUENCE [LARGE SCALE GENOMIC DNA]</scope>
    <source>
        <strain evidence="17">IN45</strain>
    </source>
</reference>
<dbReference type="NCBIfam" id="TIGR01583">
    <property type="entry name" value="formate-DH-gamm"/>
    <property type="match status" value="1"/>
</dbReference>
<feature type="transmembrane region" description="Helical" evidence="14">
    <location>
        <begin position="173"/>
        <end position="190"/>
    </location>
</feature>
<dbReference type="InterPro" id="IPR016174">
    <property type="entry name" value="Di-haem_cyt_TM"/>
</dbReference>
<evidence type="ECO:0000256" key="10">
    <source>
        <dbReference type="ARBA" id="ARBA00022989"/>
    </source>
</evidence>
<comment type="subcellular location">
    <subcellularLocation>
        <location evidence="2">Cell membrane</location>
        <topology evidence="2">Multi-pass membrane protein</topology>
    </subcellularLocation>
</comment>
<evidence type="ECO:0000256" key="13">
    <source>
        <dbReference type="SAM" id="MobiDB-lite"/>
    </source>
</evidence>
<dbReference type="GO" id="GO:0009055">
    <property type="term" value="F:electron transfer activity"/>
    <property type="evidence" value="ECO:0007669"/>
    <property type="project" value="InterPro"/>
</dbReference>
<evidence type="ECO:0000256" key="4">
    <source>
        <dbReference type="ARBA" id="ARBA00022448"/>
    </source>
</evidence>
<gene>
    <name evidence="16" type="ORF">MIN45_P0074</name>
</gene>
<feature type="domain" description="Cytochrome b561 bacterial/Ni-hydrogenase" evidence="15">
    <location>
        <begin position="118"/>
        <end position="296"/>
    </location>
</feature>
<evidence type="ECO:0000256" key="12">
    <source>
        <dbReference type="ARBA" id="ARBA00023136"/>
    </source>
</evidence>
<evidence type="ECO:0000256" key="6">
    <source>
        <dbReference type="ARBA" id="ARBA00022617"/>
    </source>
</evidence>
<dbReference type="GO" id="GO:0009326">
    <property type="term" value="C:formate dehydrogenase complex"/>
    <property type="evidence" value="ECO:0007669"/>
    <property type="project" value="InterPro"/>
</dbReference>
<dbReference type="Proteomes" id="UP001321450">
    <property type="component" value="Chromosome"/>
</dbReference>
<feature type="region of interest" description="Disordered" evidence="13">
    <location>
        <begin position="321"/>
        <end position="341"/>
    </location>
</feature>
<keyword evidence="11" id="KW-0408">Iron</keyword>
<dbReference type="GO" id="GO:0036397">
    <property type="term" value="F:formate dehydrogenase (quinone) activity"/>
    <property type="evidence" value="ECO:0007669"/>
    <property type="project" value="TreeGrafter"/>
</dbReference>
<evidence type="ECO:0000256" key="14">
    <source>
        <dbReference type="SAM" id="Phobius"/>
    </source>
</evidence>
<dbReference type="GO" id="GO:0009061">
    <property type="term" value="P:anaerobic respiration"/>
    <property type="evidence" value="ECO:0007669"/>
    <property type="project" value="TreeGrafter"/>
</dbReference>
<feature type="transmembrane region" description="Helical" evidence="14">
    <location>
        <begin position="262"/>
        <end position="281"/>
    </location>
</feature>
<dbReference type="GO" id="GO:0015944">
    <property type="term" value="P:formate oxidation"/>
    <property type="evidence" value="ECO:0007669"/>
    <property type="project" value="TreeGrafter"/>
</dbReference>